<dbReference type="InterPro" id="IPR005252">
    <property type="entry name" value="CoaBC"/>
</dbReference>
<comment type="pathway">
    <text evidence="1 2">Cofactor biosynthesis; coenzyme A biosynthesis; CoA from (R)-pantothenate: step 3/5.</text>
</comment>
<dbReference type="SUPFAM" id="SSF102645">
    <property type="entry name" value="CoaB-like"/>
    <property type="match status" value="1"/>
</dbReference>
<keyword evidence="1" id="KW-0511">Multifunctional enzyme</keyword>
<dbReference type="NCBIfam" id="TIGR00521">
    <property type="entry name" value="coaBC_dfp"/>
    <property type="match status" value="1"/>
</dbReference>
<name>A0A0U1DWK9_9MYCO</name>
<proteinExistence type="inferred from homology"/>
<dbReference type="InterPro" id="IPR036551">
    <property type="entry name" value="Flavin_trans-like"/>
</dbReference>
<feature type="binding site" evidence="1">
    <location>
        <position position="354"/>
    </location>
    <ligand>
        <name>CTP</name>
        <dbReference type="ChEBI" id="CHEBI:37563"/>
    </ligand>
</feature>
<dbReference type="STRING" id="761804.BN000_05631"/>
<dbReference type="Pfam" id="PF04127">
    <property type="entry name" value="DFP"/>
    <property type="match status" value="1"/>
</dbReference>
<keyword evidence="6" id="KW-1185">Reference proteome</keyword>
<dbReference type="InterPro" id="IPR035929">
    <property type="entry name" value="CoaB-like_sf"/>
</dbReference>
<dbReference type="Pfam" id="PF02441">
    <property type="entry name" value="Flavoprotein"/>
    <property type="match status" value="1"/>
</dbReference>
<evidence type="ECO:0000259" key="3">
    <source>
        <dbReference type="Pfam" id="PF02441"/>
    </source>
</evidence>
<dbReference type="OrthoDB" id="9802554at2"/>
<dbReference type="Gene3D" id="3.40.50.1950">
    <property type="entry name" value="Flavin prenyltransferase-like"/>
    <property type="match status" value="1"/>
</dbReference>
<dbReference type="InterPro" id="IPR003382">
    <property type="entry name" value="Flavoprotein"/>
</dbReference>
<gene>
    <name evidence="1 5" type="primary">coaBC</name>
    <name evidence="5" type="ORF">BN000_05631</name>
</gene>
<dbReference type="GO" id="GO:0071513">
    <property type="term" value="C:phosphopantothenoylcysteine decarboxylase complex"/>
    <property type="evidence" value="ECO:0007669"/>
    <property type="project" value="TreeGrafter"/>
</dbReference>
<dbReference type="PANTHER" id="PTHR14359:SF6">
    <property type="entry name" value="PHOSPHOPANTOTHENOYLCYSTEINE DECARBOXYLASE"/>
    <property type="match status" value="1"/>
</dbReference>
<keyword evidence="1 2" id="KW-0288">FMN</keyword>
<dbReference type="HAMAP" id="MF_02225">
    <property type="entry name" value="CoaBC"/>
    <property type="match status" value="1"/>
</dbReference>
<dbReference type="EC" id="6.3.2.5" evidence="1"/>
<keyword evidence="1 2" id="KW-0436">Ligase</keyword>
<dbReference type="Gene3D" id="3.40.50.10300">
    <property type="entry name" value="CoaB-like"/>
    <property type="match status" value="1"/>
</dbReference>
<feature type="binding site" evidence="1">
    <location>
        <position position="336"/>
    </location>
    <ligand>
        <name>CTP</name>
        <dbReference type="ChEBI" id="CHEBI:37563"/>
    </ligand>
</feature>
<dbReference type="EC" id="4.1.1.36" evidence="1"/>
<protein>
    <recommendedName>
        <fullName evidence="1">Coenzyme A biosynthesis bifunctional protein CoaBC</fullName>
    </recommendedName>
    <alternativeName>
        <fullName evidence="1">DNA/pantothenate metabolism flavoprotein</fullName>
    </alternativeName>
    <alternativeName>
        <fullName evidence="1">Phosphopantothenoylcysteine synthetase/decarboxylase</fullName>
        <shortName evidence="1">PPCS-PPCDC</shortName>
    </alternativeName>
    <domain>
        <recommendedName>
            <fullName evidence="1">Phosphopantothenoylcysteine decarboxylase</fullName>
            <shortName evidence="1">PPC decarboxylase</shortName>
            <shortName evidence="1">PPC-DC</shortName>
            <ecNumber evidence="1">4.1.1.36</ecNumber>
        </recommendedName>
        <alternativeName>
            <fullName evidence="1">CoaC</fullName>
        </alternativeName>
    </domain>
    <domain>
        <recommendedName>
            <fullName evidence="1">Phosphopantothenate--cysteine ligase</fullName>
            <ecNumber evidence="1">6.3.2.5</ecNumber>
        </recommendedName>
        <alternativeName>
            <fullName evidence="1">CoaB</fullName>
        </alternativeName>
        <alternativeName>
            <fullName evidence="1">Phosphopantothenoylcysteine synthetase</fullName>
            <shortName evidence="1">PPC synthetase</shortName>
            <shortName evidence="1">PPC-S</shortName>
        </alternativeName>
    </domain>
</protein>
<evidence type="ECO:0000256" key="2">
    <source>
        <dbReference type="RuleBase" id="RU364078"/>
    </source>
</evidence>
<keyword evidence="1" id="KW-0479">Metal-binding</keyword>
<comment type="caution">
    <text evidence="1">Lacks conserved residue(s) required for the propagation of feature annotation.</text>
</comment>
<keyword evidence="1 2" id="KW-0210">Decarboxylase</keyword>
<keyword evidence="1" id="KW-0460">Magnesium</keyword>
<feature type="binding site" evidence="1">
    <location>
        <position position="285"/>
    </location>
    <ligand>
        <name>CTP</name>
        <dbReference type="ChEBI" id="CHEBI:37563"/>
    </ligand>
</feature>
<dbReference type="GO" id="GO:0004633">
    <property type="term" value="F:phosphopantothenoylcysteine decarboxylase activity"/>
    <property type="evidence" value="ECO:0007669"/>
    <property type="project" value="UniProtKB-UniRule"/>
</dbReference>
<comment type="pathway">
    <text evidence="1 2">Cofactor biosynthesis; coenzyme A biosynthesis; CoA from (R)-pantothenate: step 2/5.</text>
</comment>
<dbReference type="RefSeq" id="WP_085238720.1">
    <property type="nucleotide sequence ID" value="NZ_CP157315.1"/>
</dbReference>
<sequence length="417" mass="43419">MDNRDHVAKKVIVGVSGGIAAYKACTVVRQLSEAGHLVRVIPTESALRFVGAATFEALSGQPVHTGVFENVPEVPHVQLGQKADLVVVAPATADLLARAVHGRADDLLTATLLTARCPVLFAPAMHTEMWLHPATVDNVATLRRRGAVVLEPAFGRLTGSDSGSGRLPEAEEITTLAQLLLERHDALPYDLAGCKVLVTAGGTREPIDPVRFIGNRSSGKQGYAVARVAAQRGAEVTLIAGHTAGLIDPAGVEVVHVSSAEQLGDAVAKHAPAADVLVMAAAVADFRPAQVSAAKIKKGDDGPPTIELVRNDDVLAGAVRARAHGELPKMRAIVGFAAETGDANGDVLFHARAKLRRKGCDLLVVNAVGDGRAFEVDHNDGWLLAADGTESALQHGSKTLMASRIVDAIGAFLHGGG</sequence>
<comment type="similarity">
    <text evidence="1 2">In the N-terminal section; belongs to the HFCD (homo-oligomeric flavin containing Cys decarboxylase) superfamily.</text>
</comment>
<feature type="region of interest" description="Phosphopantothenoylcysteine decarboxylase" evidence="1">
    <location>
        <begin position="1"/>
        <end position="195"/>
    </location>
</feature>
<dbReference type="EMBL" id="CTEC01000002">
    <property type="protein sequence ID" value="CQD22510.1"/>
    <property type="molecule type" value="Genomic_DNA"/>
</dbReference>
<dbReference type="UniPathway" id="UPA00241">
    <property type="reaction ID" value="UER00353"/>
</dbReference>
<comment type="similarity">
    <text evidence="1 2">In the C-terminal section; belongs to the PPC synthetase family.</text>
</comment>
<dbReference type="GO" id="GO:0004632">
    <property type="term" value="F:phosphopantothenate--cysteine ligase activity"/>
    <property type="evidence" value="ECO:0007669"/>
    <property type="project" value="UniProtKB-UniRule"/>
</dbReference>
<evidence type="ECO:0000313" key="5">
    <source>
        <dbReference type="EMBL" id="CQD22510.1"/>
    </source>
</evidence>
<comment type="catalytic activity">
    <reaction evidence="1 2">
        <text>(R)-4'-phosphopantothenate + L-cysteine + CTP = N-[(R)-4-phosphopantothenoyl]-L-cysteine + CMP + diphosphate + H(+)</text>
        <dbReference type="Rhea" id="RHEA:19397"/>
        <dbReference type="ChEBI" id="CHEBI:10986"/>
        <dbReference type="ChEBI" id="CHEBI:15378"/>
        <dbReference type="ChEBI" id="CHEBI:33019"/>
        <dbReference type="ChEBI" id="CHEBI:35235"/>
        <dbReference type="ChEBI" id="CHEBI:37563"/>
        <dbReference type="ChEBI" id="CHEBI:59458"/>
        <dbReference type="ChEBI" id="CHEBI:60377"/>
        <dbReference type="EC" id="6.3.2.5"/>
    </reaction>
</comment>
<dbReference type="GO" id="GO:0015941">
    <property type="term" value="P:pantothenate catabolic process"/>
    <property type="evidence" value="ECO:0007669"/>
    <property type="project" value="InterPro"/>
</dbReference>
<keyword evidence="1 2" id="KW-0456">Lyase</keyword>
<evidence type="ECO:0000313" key="6">
    <source>
        <dbReference type="Proteomes" id="UP000199601"/>
    </source>
</evidence>
<dbReference type="GO" id="GO:0046872">
    <property type="term" value="F:metal ion binding"/>
    <property type="evidence" value="ECO:0007669"/>
    <property type="project" value="UniProtKB-KW"/>
</dbReference>
<accession>A0A0U1DWK9</accession>
<keyword evidence="1 2" id="KW-0285">Flavoprotein</keyword>
<feature type="domain" description="Flavoprotein" evidence="3">
    <location>
        <begin position="9"/>
        <end position="173"/>
    </location>
</feature>
<dbReference type="Proteomes" id="UP000199601">
    <property type="component" value="Unassembled WGS sequence"/>
</dbReference>
<comment type="function">
    <text evidence="1">Catalyzes two sequential steps in the biosynthesis of coenzyme A. In the first step cysteine is conjugated to 4'-phosphopantothenate to form 4-phosphopantothenoylcysteine. In the second step the latter compound is decarboxylated to form 4'-phosphopantotheine.</text>
</comment>
<feature type="binding site" evidence="1">
    <location>
        <position position="295"/>
    </location>
    <ligand>
        <name>CTP</name>
        <dbReference type="ChEBI" id="CHEBI:37563"/>
    </ligand>
</feature>
<evidence type="ECO:0000259" key="4">
    <source>
        <dbReference type="Pfam" id="PF04127"/>
    </source>
</evidence>
<organism evidence="5 6">
    <name type="scientific">Mycobacterium europaeum</name>
    <dbReference type="NCBI Taxonomy" id="761804"/>
    <lineage>
        <taxon>Bacteria</taxon>
        <taxon>Bacillati</taxon>
        <taxon>Actinomycetota</taxon>
        <taxon>Actinomycetes</taxon>
        <taxon>Mycobacteriales</taxon>
        <taxon>Mycobacteriaceae</taxon>
        <taxon>Mycobacterium</taxon>
        <taxon>Mycobacterium simiae complex</taxon>
    </lineage>
</organism>
<dbReference type="SUPFAM" id="SSF52507">
    <property type="entry name" value="Homo-oligomeric flavin-containing Cys decarboxylases, HFCD"/>
    <property type="match status" value="1"/>
</dbReference>
<dbReference type="PANTHER" id="PTHR14359">
    <property type="entry name" value="HOMO-OLIGOMERIC FLAVIN CONTAINING CYS DECARBOXYLASE FAMILY"/>
    <property type="match status" value="1"/>
</dbReference>
<comment type="function">
    <text evidence="2">Catalyzes two steps in the biosynthesis of coenzyme A. In the first step cysteine is conjugated to 4'-phosphopantothenate to form 4-phosphopantothenoylcysteine, in the latter compound is decarboxylated to form 4'-phosphopantotheine.</text>
</comment>
<evidence type="ECO:0000256" key="1">
    <source>
        <dbReference type="HAMAP-Rule" id="MF_02225"/>
    </source>
</evidence>
<comment type="catalytic activity">
    <reaction evidence="1 2">
        <text>N-[(R)-4-phosphopantothenoyl]-L-cysteine + H(+) = (R)-4'-phosphopantetheine + CO2</text>
        <dbReference type="Rhea" id="RHEA:16793"/>
        <dbReference type="ChEBI" id="CHEBI:15378"/>
        <dbReference type="ChEBI" id="CHEBI:16526"/>
        <dbReference type="ChEBI" id="CHEBI:59458"/>
        <dbReference type="ChEBI" id="CHEBI:61723"/>
        <dbReference type="EC" id="4.1.1.36"/>
    </reaction>
</comment>
<comment type="cofactor">
    <cofactor evidence="1">
        <name>Mg(2+)</name>
        <dbReference type="ChEBI" id="CHEBI:18420"/>
    </cofactor>
</comment>
<dbReference type="GO" id="GO:0010181">
    <property type="term" value="F:FMN binding"/>
    <property type="evidence" value="ECO:0007669"/>
    <property type="project" value="UniProtKB-UniRule"/>
</dbReference>
<feature type="domain" description="DNA/pantothenate metabolism flavoprotein C-terminal" evidence="4">
    <location>
        <begin position="191"/>
        <end position="410"/>
    </location>
</feature>
<feature type="region of interest" description="Phosphopantothenate--cysteine ligase" evidence="1">
    <location>
        <begin position="196"/>
        <end position="417"/>
    </location>
</feature>
<dbReference type="GO" id="GO:0015937">
    <property type="term" value="P:coenzyme A biosynthetic process"/>
    <property type="evidence" value="ECO:0007669"/>
    <property type="project" value="UniProtKB-UniRule"/>
</dbReference>
<comment type="cofactor">
    <cofactor evidence="1">
        <name>FMN</name>
        <dbReference type="ChEBI" id="CHEBI:58210"/>
    </cofactor>
    <text evidence="1">Binds 1 FMN per subunit.</text>
</comment>
<dbReference type="InterPro" id="IPR007085">
    <property type="entry name" value="DNA/pantothenate-metab_flavo_C"/>
</dbReference>
<reference evidence="6" key="1">
    <citation type="submission" date="2015-03" db="EMBL/GenBank/DDBJ databases">
        <authorList>
            <person name="Urmite Genomes"/>
        </authorList>
    </citation>
    <scope>NUCLEOTIDE SEQUENCE [LARGE SCALE GENOMIC DNA]</scope>
    <source>
        <strain evidence="6">CSUR P1344</strain>
    </source>
</reference>
<dbReference type="AlphaFoldDB" id="A0A0U1DWK9"/>
<feature type="binding site" evidence="1">
    <location>
        <position position="358"/>
    </location>
    <ligand>
        <name>CTP</name>
        <dbReference type="ChEBI" id="CHEBI:37563"/>
    </ligand>
</feature>